<dbReference type="KEGG" id="caci:CLOAM1799"/>
<dbReference type="PANTHER" id="PTHR43674:SF2">
    <property type="entry name" value="BETA-UREIDOPROPIONASE"/>
    <property type="match status" value="1"/>
</dbReference>
<dbReference type="eggNOG" id="COG0388">
    <property type="taxonomic scope" value="Bacteria"/>
</dbReference>
<dbReference type="SUPFAM" id="SSF56317">
    <property type="entry name" value="Carbon-nitrogen hydrolase"/>
    <property type="match status" value="1"/>
</dbReference>
<evidence type="ECO:0000256" key="1">
    <source>
        <dbReference type="ARBA" id="ARBA00022801"/>
    </source>
</evidence>
<sequence>MKISACVFPVLEKIDQAIASMHRYIEEAGAQKSDLIIFPEAALGGLNITGIYTQDSQNCLAMDSSEVKSLQQKAIQYSIGIGFGFLEKEKGCIYDSFVLFDKFGQIAVHYHRISRGWLPSEVTSNDYACGNTPGIADTIYGKIGVLICGDLFEPEILNCLIQAEPDFYLHIMARSFPCRDDFQKNWDEEEFPFYLNEYQKLGKPIMVCNCVEENAIEEERYCGGAWFIKGNRIINRMPLLQTGLLNVELLSE</sequence>
<dbReference type="Proteomes" id="UP000002019">
    <property type="component" value="Chromosome"/>
</dbReference>
<dbReference type="InterPro" id="IPR003010">
    <property type="entry name" value="C-N_Hydrolase"/>
</dbReference>
<keyword evidence="1" id="KW-0378">Hydrolase</keyword>
<dbReference type="RefSeq" id="WP_015425489.1">
    <property type="nucleotide sequence ID" value="NC_020449.1"/>
</dbReference>
<dbReference type="PROSITE" id="PS50263">
    <property type="entry name" value="CN_HYDROLASE"/>
    <property type="match status" value="1"/>
</dbReference>
<proteinExistence type="predicted"/>
<feature type="domain" description="CN hydrolase" evidence="2">
    <location>
        <begin position="1"/>
        <end position="252"/>
    </location>
</feature>
<dbReference type="Pfam" id="PF00795">
    <property type="entry name" value="CN_hydrolase"/>
    <property type="match status" value="1"/>
</dbReference>
<dbReference type="InterPro" id="IPR036526">
    <property type="entry name" value="C-N_Hydrolase_sf"/>
</dbReference>
<dbReference type="EMBL" id="CU466930">
    <property type="protein sequence ID" value="CAO81631.1"/>
    <property type="molecule type" value="Genomic_DNA"/>
</dbReference>
<protein>
    <recommendedName>
        <fullName evidence="2">CN hydrolase domain-containing protein</fullName>
    </recommendedName>
</protein>
<dbReference type="HOGENOM" id="CLU_099391_0_0_0"/>
<evidence type="ECO:0000313" key="3">
    <source>
        <dbReference type="EMBL" id="CAO81631.1"/>
    </source>
</evidence>
<dbReference type="Gene3D" id="3.60.110.10">
    <property type="entry name" value="Carbon-nitrogen hydrolase"/>
    <property type="match status" value="1"/>
</dbReference>
<keyword evidence="4" id="KW-1185">Reference proteome</keyword>
<dbReference type="PANTHER" id="PTHR43674">
    <property type="entry name" value="NITRILASE C965.09-RELATED"/>
    <property type="match status" value="1"/>
</dbReference>
<reference evidence="3 4" key="1">
    <citation type="journal article" date="2008" name="J. Bacteriol.">
        <title>'Candidatus Cloacamonas acidaminovorans': genome sequence reconstruction provides a first glimpse of a new bacterial division.</title>
        <authorList>
            <person name="Pelletier E."/>
            <person name="Kreimeyer A."/>
            <person name="Bocs S."/>
            <person name="Rouy Z."/>
            <person name="Gyapay G."/>
            <person name="Chouari R."/>
            <person name="Riviere D."/>
            <person name="Ganesan A."/>
            <person name="Daegelen P."/>
            <person name="Sghir A."/>
            <person name="Cohen G.N."/>
            <person name="Medigue C."/>
            <person name="Weissenbach J."/>
            <person name="Le Paslier D."/>
        </authorList>
    </citation>
    <scope>NUCLEOTIDE SEQUENCE [LARGE SCALE GENOMIC DNA]</scope>
    <source>
        <strain evidence="4">Evry</strain>
    </source>
</reference>
<accession>B0VJH1</accession>
<evidence type="ECO:0000313" key="4">
    <source>
        <dbReference type="Proteomes" id="UP000002019"/>
    </source>
</evidence>
<organism evidence="3 4">
    <name type="scientific">Cloacimonas acidaminovorans (strain Evry)</name>
    <dbReference type="NCBI Taxonomy" id="459349"/>
    <lineage>
        <taxon>Bacteria</taxon>
        <taxon>Pseudomonadati</taxon>
        <taxon>Candidatus Cloacimonadota</taxon>
        <taxon>Candidatus Cloacimonadia</taxon>
        <taxon>Candidatus Cloacimonadales</taxon>
        <taxon>Candidatus Cloacimonadaceae</taxon>
        <taxon>Candidatus Cloacimonas</taxon>
    </lineage>
</organism>
<dbReference type="AlphaFoldDB" id="B0VJH1"/>
<dbReference type="InterPro" id="IPR050345">
    <property type="entry name" value="Aliph_Amidase/BUP"/>
</dbReference>
<dbReference type="CDD" id="cd07197">
    <property type="entry name" value="nitrilase"/>
    <property type="match status" value="1"/>
</dbReference>
<name>B0VJH1_CLOAI</name>
<evidence type="ECO:0000259" key="2">
    <source>
        <dbReference type="PROSITE" id="PS50263"/>
    </source>
</evidence>
<gene>
    <name evidence="3" type="ordered locus">CLOAM1799</name>
</gene>
<dbReference type="OrthoDB" id="9811121at2"/>
<dbReference type="GO" id="GO:0016811">
    <property type="term" value="F:hydrolase activity, acting on carbon-nitrogen (but not peptide) bonds, in linear amides"/>
    <property type="evidence" value="ECO:0007669"/>
    <property type="project" value="UniProtKB-ARBA"/>
</dbReference>
<dbReference type="STRING" id="459349.CLOAM1799"/>